<protein>
    <submittedName>
        <fullName evidence="1">Apg9 autophagy 9</fullName>
    </submittedName>
</protein>
<accession>A0ACB9TCR0</accession>
<comment type="caution">
    <text evidence="1">The sequence shown here is derived from an EMBL/GenBank/DDBJ whole genome shotgun (WGS) entry which is preliminary data.</text>
</comment>
<evidence type="ECO:0000313" key="1">
    <source>
        <dbReference type="EMBL" id="KAI4464602.1"/>
    </source>
</evidence>
<evidence type="ECO:0000313" key="2">
    <source>
        <dbReference type="Proteomes" id="UP001056778"/>
    </source>
</evidence>
<reference evidence="1" key="1">
    <citation type="submission" date="2022-04" db="EMBL/GenBank/DDBJ databases">
        <title>Chromosome-scale genome assembly of Holotrichia oblita Faldermann.</title>
        <authorList>
            <person name="Rongchong L."/>
        </authorList>
    </citation>
    <scope>NUCLEOTIDE SEQUENCE</scope>
    <source>
        <strain evidence="1">81SQS9</strain>
    </source>
</reference>
<keyword evidence="2" id="KW-1185">Reference proteome</keyword>
<gene>
    <name evidence="1" type="ORF">MML48_3g00017878</name>
</gene>
<sequence>MQNYSTLHEVGDQEENSVLFHVAEPSRARWNHIEDLDSFFSRMYRYHQRHGFLCMLMQEILELVQFVFVVFLTTFLWHCVNYPILFNDKQIITKITLSDVILPSDQWLSNFTVGTWVILSIAMLVWMLRLLRSVYNMVHFWDIKQFFNLALGFADSELENLTWHEVQTKVRAVQLEQEMCIHKPDLTELDIYHRILRQQNYLVAMTNKRLIPPRLQVPFIGEVVFWTRGLKYNIQLLLFWGPWAPFKNPWHLRDEYRKPNLRHELARDLGRHILWISFANLLLAPLIFIWQILYAFFSYAEMFKREPGSLGLRNWSMFGRMYMRHFNELDHELQARLCRAHRAASRYLAAFSSPLVTIIARSVAFMCGAVLAVLLLLTAYDEDVITVEHVITIMTALGACIAICRAIIPDETIAWCPETLLSNVLQHTHYLPPEWRGQAHTARIRSEFQQLFQYKVVGLLEELLSPIITPYVLWKHVYSRVLDIVDFYRNFTVSVVGVGDVCSFAQMDVRRHGNPEWHETDAQTPTDQYTQAEDGKTELSLIHFKFTNPQWVPPPESLMFVQNIEKNTNSILPQPNQGDYMLQTDMTDSSIRGAAWKAEGPLNSLTSDMNMSTMYLHERHYRQIGSRYIQQHPNQTSHRPIEETTPLLFHR</sequence>
<organism evidence="1 2">
    <name type="scientific">Holotrichia oblita</name>
    <name type="common">Chafer beetle</name>
    <dbReference type="NCBI Taxonomy" id="644536"/>
    <lineage>
        <taxon>Eukaryota</taxon>
        <taxon>Metazoa</taxon>
        <taxon>Ecdysozoa</taxon>
        <taxon>Arthropoda</taxon>
        <taxon>Hexapoda</taxon>
        <taxon>Insecta</taxon>
        <taxon>Pterygota</taxon>
        <taxon>Neoptera</taxon>
        <taxon>Endopterygota</taxon>
        <taxon>Coleoptera</taxon>
        <taxon>Polyphaga</taxon>
        <taxon>Scarabaeiformia</taxon>
        <taxon>Scarabaeidae</taxon>
        <taxon>Melolonthinae</taxon>
        <taxon>Holotrichia</taxon>
    </lineage>
</organism>
<dbReference type="Proteomes" id="UP001056778">
    <property type="component" value="Chromosome 3"/>
</dbReference>
<proteinExistence type="predicted"/>
<name>A0ACB9TCR0_HOLOL</name>
<dbReference type="EMBL" id="CM043017">
    <property type="protein sequence ID" value="KAI4464602.1"/>
    <property type="molecule type" value="Genomic_DNA"/>
</dbReference>